<organism evidence="1 2">
    <name type="scientific">Methanospirillum stamsii</name>
    <dbReference type="NCBI Taxonomy" id="1277351"/>
    <lineage>
        <taxon>Archaea</taxon>
        <taxon>Methanobacteriati</taxon>
        <taxon>Methanobacteriota</taxon>
        <taxon>Stenosarchaea group</taxon>
        <taxon>Methanomicrobia</taxon>
        <taxon>Methanomicrobiales</taxon>
        <taxon>Methanospirillaceae</taxon>
        <taxon>Methanospirillum</taxon>
    </lineage>
</organism>
<reference evidence="1 2" key="1">
    <citation type="submission" date="2018-05" db="EMBL/GenBank/DDBJ databases">
        <title>Draft genome of Methanospirillum stamsii Pt1.</title>
        <authorList>
            <person name="Dueholm M.S."/>
            <person name="Nielsen P.H."/>
            <person name="Bakmann L.F."/>
            <person name="Otzen D.E."/>
        </authorList>
    </citation>
    <scope>NUCLEOTIDE SEQUENCE [LARGE SCALE GENOMIC DNA]</scope>
    <source>
        <strain evidence="1 2">Pt1</strain>
    </source>
</reference>
<dbReference type="RefSeq" id="WP_109939847.1">
    <property type="nucleotide sequence ID" value="NZ_CP176366.1"/>
</dbReference>
<dbReference type="InterPro" id="IPR046239">
    <property type="entry name" value="DUF6272"/>
</dbReference>
<name>A0A2V2NIX2_9EURY</name>
<sequence length="182" mass="20623">MCDLLQLKEIFNRKGVLISFNGSLTNSIIEEIGNAIRQYLVDNKHGKGTISDVFAVYIEQTQNVRNYLKISGLEEKYWSTILVISNKDGNYQVSSGNSIRKQDVPTLLARLEQINNLDQAGLKKLYKEQLRKERNPVSLGAGLGLIEIARHAKEKLDYQFDEIDENCDFFSLIVTIQGEPDA</sequence>
<evidence type="ECO:0000313" key="1">
    <source>
        <dbReference type="EMBL" id="PWR75561.1"/>
    </source>
</evidence>
<dbReference type="Proteomes" id="UP000245934">
    <property type="component" value="Unassembled WGS sequence"/>
</dbReference>
<dbReference type="Pfam" id="PF19788">
    <property type="entry name" value="DUF6272"/>
    <property type="match status" value="1"/>
</dbReference>
<keyword evidence="2" id="KW-1185">Reference proteome</keyword>
<protein>
    <submittedName>
        <fullName evidence="1">Uncharacterized protein</fullName>
    </submittedName>
</protein>
<dbReference type="AlphaFoldDB" id="A0A2V2NIX2"/>
<dbReference type="EMBL" id="QGMZ01000009">
    <property type="protein sequence ID" value="PWR75561.1"/>
    <property type="molecule type" value="Genomic_DNA"/>
</dbReference>
<accession>A0A2V2NIX2</accession>
<dbReference type="NCBIfam" id="NF038262">
    <property type="entry name" value="SiaB_fam_kinase"/>
    <property type="match status" value="1"/>
</dbReference>
<evidence type="ECO:0000313" key="2">
    <source>
        <dbReference type="Proteomes" id="UP000245934"/>
    </source>
</evidence>
<dbReference type="GeneID" id="97610294"/>
<proteinExistence type="predicted"/>
<gene>
    <name evidence="1" type="ORF">DLD82_04130</name>
</gene>
<comment type="caution">
    <text evidence="1">The sequence shown here is derived from an EMBL/GenBank/DDBJ whole genome shotgun (WGS) entry which is preliminary data.</text>
</comment>